<organism evidence="1 2">
    <name type="scientific">Azospirillum himalayense</name>
    <dbReference type="NCBI Taxonomy" id="654847"/>
    <lineage>
        <taxon>Bacteria</taxon>
        <taxon>Pseudomonadati</taxon>
        <taxon>Pseudomonadota</taxon>
        <taxon>Alphaproteobacteria</taxon>
        <taxon>Rhodospirillales</taxon>
        <taxon>Azospirillaceae</taxon>
        <taxon>Azospirillum</taxon>
    </lineage>
</organism>
<keyword evidence="2" id="KW-1185">Reference proteome</keyword>
<evidence type="ECO:0008006" key="3">
    <source>
        <dbReference type="Google" id="ProtNLM"/>
    </source>
</evidence>
<proteinExistence type="predicted"/>
<reference evidence="2" key="1">
    <citation type="journal article" date="2019" name="Int. J. Syst. Evol. Microbiol.">
        <title>The Global Catalogue of Microorganisms (GCM) 10K type strain sequencing project: providing services to taxonomists for standard genome sequencing and annotation.</title>
        <authorList>
            <consortium name="The Broad Institute Genomics Platform"/>
            <consortium name="The Broad Institute Genome Sequencing Center for Infectious Disease"/>
            <person name="Wu L."/>
            <person name="Ma J."/>
        </authorList>
    </citation>
    <scope>NUCLEOTIDE SEQUENCE [LARGE SCALE GENOMIC DNA]</scope>
    <source>
        <strain evidence="2">CCUG 58760</strain>
    </source>
</reference>
<evidence type="ECO:0000313" key="1">
    <source>
        <dbReference type="EMBL" id="MFC5353772.1"/>
    </source>
</evidence>
<sequence>MAIVVAVRPSAAAPPRSVLEAADRRELAPDAIVEGFESLGSMGPASDLASVAHEILGRDPFRAERLARAALAIDPDCIDAHELLGLVADAPADAVARHRHSSGRAKVVYAGAHRRWCARNPSDDPKLFWEFIGAWPYIRAHMNLGRALVWAADCGALERGAALKEAEAVFGHLLKVLPPRMSQDALNRRMLVRMQRGNTPGAARDAEAQKRSCQRHGADVDCWTAWTLAWTALAERKPGTVAIAEAIEACPFALPLLLDGGEEVHRDGHDRTGPRAAACYVAEARHAWLVPPGALTALEPFRAVAISATIEAKRQFAANCGAARPPDQRRPIPPEWRM</sequence>
<gene>
    <name evidence="1" type="ORF">ACFPMG_02005</name>
</gene>
<evidence type="ECO:0000313" key="2">
    <source>
        <dbReference type="Proteomes" id="UP001596166"/>
    </source>
</evidence>
<dbReference type="Proteomes" id="UP001596166">
    <property type="component" value="Unassembled WGS sequence"/>
</dbReference>
<dbReference type="EMBL" id="JBHSLC010000004">
    <property type="protein sequence ID" value="MFC5353772.1"/>
    <property type="molecule type" value="Genomic_DNA"/>
</dbReference>
<accession>A0ABW0FY82</accession>
<dbReference type="RefSeq" id="WP_376993577.1">
    <property type="nucleotide sequence ID" value="NZ_JBHSLC010000004.1"/>
</dbReference>
<protein>
    <recommendedName>
        <fullName evidence="3">DUF4034 domain-containing protein</fullName>
    </recommendedName>
</protein>
<name>A0ABW0FY82_9PROT</name>
<comment type="caution">
    <text evidence="1">The sequence shown here is derived from an EMBL/GenBank/DDBJ whole genome shotgun (WGS) entry which is preliminary data.</text>
</comment>